<dbReference type="InterPro" id="IPR033379">
    <property type="entry name" value="Acid_Pase_AS"/>
</dbReference>
<feature type="disulfide bond" evidence="7">
    <location>
        <begin position="272"/>
        <end position="285"/>
    </location>
</feature>
<dbReference type="Pfam" id="PF00328">
    <property type="entry name" value="His_Phos_2"/>
    <property type="match status" value="1"/>
</dbReference>
<dbReference type="InterPro" id="IPR000560">
    <property type="entry name" value="His_Pase_clade-2"/>
</dbReference>
<dbReference type="InterPro" id="IPR016274">
    <property type="entry name" value="Histidine_acid_Pase_euk"/>
</dbReference>
<evidence type="ECO:0000256" key="6">
    <source>
        <dbReference type="PIRSR" id="PIRSR000894-1"/>
    </source>
</evidence>
<name>A0A1E5R6S2_HANUV</name>
<feature type="active site" description="Proton donor" evidence="6">
    <location>
        <position position="346"/>
    </location>
</feature>
<dbReference type="AlphaFoldDB" id="A0A1E5R6S2"/>
<keyword evidence="5" id="KW-0325">Glycoprotein</keyword>
<gene>
    <name evidence="9" type="ORF">AWRI3580_g3631</name>
</gene>
<organism evidence="9 10">
    <name type="scientific">Hanseniaspora uvarum</name>
    <name type="common">Yeast</name>
    <name type="synonym">Kloeckera apiculata</name>
    <dbReference type="NCBI Taxonomy" id="29833"/>
    <lineage>
        <taxon>Eukaryota</taxon>
        <taxon>Fungi</taxon>
        <taxon>Dikarya</taxon>
        <taxon>Ascomycota</taxon>
        <taxon>Saccharomycotina</taxon>
        <taxon>Saccharomycetes</taxon>
        <taxon>Saccharomycodales</taxon>
        <taxon>Saccharomycodaceae</taxon>
        <taxon>Hanseniaspora</taxon>
    </lineage>
</organism>
<evidence type="ECO:0000256" key="3">
    <source>
        <dbReference type="ARBA" id="ARBA00012646"/>
    </source>
</evidence>
<keyword evidence="7" id="KW-1015">Disulfide bond</keyword>
<dbReference type="SUPFAM" id="SSF53254">
    <property type="entry name" value="Phosphoglycerate mutase-like"/>
    <property type="match status" value="1"/>
</dbReference>
<dbReference type="EC" id="3.1.3.2" evidence="3"/>
<evidence type="ECO:0000256" key="7">
    <source>
        <dbReference type="PIRSR" id="PIRSR000894-2"/>
    </source>
</evidence>
<dbReference type="PANTHER" id="PTHR20963">
    <property type="entry name" value="MULTIPLE INOSITOL POLYPHOSPHATE PHOSPHATASE-RELATED"/>
    <property type="match status" value="1"/>
</dbReference>
<comment type="similarity">
    <text evidence="2">Belongs to the histidine acid phosphatase family.</text>
</comment>
<dbReference type="Proteomes" id="UP000095358">
    <property type="component" value="Unassembled WGS sequence"/>
</dbReference>
<feature type="chain" id="PRO_5009184649" description="acid phosphatase" evidence="8">
    <location>
        <begin position="18"/>
        <end position="475"/>
    </location>
</feature>
<dbReference type="OrthoDB" id="6509975at2759"/>
<feature type="disulfide bond" evidence="7">
    <location>
        <begin position="415"/>
        <end position="423"/>
    </location>
</feature>
<keyword evidence="4" id="KW-0378">Hydrolase</keyword>
<comment type="caution">
    <text evidence="9">The sequence shown here is derived from an EMBL/GenBank/DDBJ whole genome shotgun (WGS) entry which is preliminary data.</text>
</comment>
<comment type="catalytic activity">
    <reaction evidence="1">
        <text>a phosphate monoester + H2O = an alcohol + phosphate</text>
        <dbReference type="Rhea" id="RHEA:15017"/>
        <dbReference type="ChEBI" id="CHEBI:15377"/>
        <dbReference type="ChEBI" id="CHEBI:30879"/>
        <dbReference type="ChEBI" id="CHEBI:43474"/>
        <dbReference type="ChEBI" id="CHEBI:67140"/>
        <dbReference type="EC" id="3.1.3.2"/>
    </reaction>
</comment>
<evidence type="ECO:0000256" key="1">
    <source>
        <dbReference type="ARBA" id="ARBA00000032"/>
    </source>
</evidence>
<dbReference type="VEuPathDB" id="FungiDB:AWRI3580_g3631"/>
<dbReference type="PIRSF" id="PIRSF000894">
    <property type="entry name" value="Acid_phosphatase"/>
    <property type="match status" value="1"/>
</dbReference>
<dbReference type="EMBL" id="LPNN01000009">
    <property type="protein sequence ID" value="OEJ82602.1"/>
    <property type="molecule type" value="Genomic_DNA"/>
</dbReference>
<feature type="disulfide bond" evidence="7">
    <location>
        <begin position="67"/>
        <end position="395"/>
    </location>
</feature>
<proteinExistence type="inferred from homology"/>
<dbReference type="GO" id="GO:0009277">
    <property type="term" value="C:fungal-type cell wall"/>
    <property type="evidence" value="ECO:0007669"/>
    <property type="project" value="TreeGrafter"/>
</dbReference>
<dbReference type="PANTHER" id="PTHR20963:SF18">
    <property type="entry name" value="ACID PHOSPHATASE PHO11-RELATED"/>
    <property type="match status" value="1"/>
</dbReference>
<keyword evidence="10" id="KW-1185">Reference proteome</keyword>
<dbReference type="STRING" id="29833.A0A1E5R6S2"/>
<dbReference type="PROSITE" id="PS00616">
    <property type="entry name" value="HIS_ACID_PHOSPHAT_1"/>
    <property type="match status" value="1"/>
</dbReference>
<evidence type="ECO:0000313" key="9">
    <source>
        <dbReference type="EMBL" id="OEJ82602.1"/>
    </source>
</evidence>
<feature type="signal peptide" evidence="8">
    <location>
        <begin position="1"/>
        <end position="17"/>
    </location>
</feature>
<accession>A0A1E5R6S2</accession>
<protein>
    <recommendedName>
        <fullName evidence="3">acid phosphatase</fullName>
        <ecNumber evidence="3">3.1.3.2</ecNumber>
    </recommendedName>
</protein>
<evidence type="ECO:0000256" key="5">
    <source>
        <dbReference type="ARBA" id="ARBA00023180"/>
    </source>
</evidence>
<dbReference type="GO" id="GO:0003993">
    <property type="term" value="F:acid phosphatase activity"/>
    <property type="evidence" value="ECO:0007669"/>
    <property type="project" value="UniProtKB-EC"/>
</dbReference>
<evidence type="ECO:0000256" key="2">
    <source>
        <dbReference type="ARBA" id="ARBA00005375"/>
    </source>
</evidence>
<sequence>MLSQIVLASLAASAASAASIQGTKSSYLANEEDQSAIFPFLAGAAPYFPYPLGENYYKINTSIPETCTLKQVQVMARHGERYPGTSEGNKLIKLYNTKFANLSKTELADNPYFNFLVDPTYQFFLQNNASLELLTTTEDSLTGALNIHAGELTALNFGEAFTKKYKDLIGDTLPVFTSSNSRVYETAKYFSSIINKYLGTTINLQVLNELEKTGGNSLTPSETCDVWDFPVHQDIVDAMDTSYLDNLAFRLNNATEGLNLTSSDANMLFDWCAYEIDVSGYSPICNIFTQEELVLNAFSDDLSSFYSDGPGNPLVKSVGSVFFNSTVSLLKNPPKEYSAYIGFTHDVNIQHMMAAVGLFDTDELMDSKFDYRNTVYKKSWITPMGARVILENYDCGNSSYVRYVVNDAVVPIQDCNEGPGFSCELNDFYKYAEDRLSNITAFGSACNITNLPTYQSFYWDYQNVNYTAPIAVQSY</sequence>
<dbReference type="Gene3D" id="3.40.50.1240">
    <property type="entry name" value="Phosphoglycerate mutase-like"/>
    <property type="match status" value="1"/>
</dbReference>
<dbReference type="InterPro" id="IPR029033">
    <property type="entry name" value="His_PPase_superfam"/>
</dbReference>
<evidence type="ECO:0000256" key="4">
    <source>
        <dbReference type="ARBA" id="ARBA00022801"/>
    </source>
</evidence>
<evidence type="ECO:0000313" key="10">
    <source>
        <dbReference type="Proteomes" id="UP000095358"/>
    </source>
</evidence>
<feature type="active site" description="Nucleophile" evidence="6">
    <location>
        <position position="78"/>
    </location>
</feature>
<dbReference type="CDD" id="cd07061">
    <property type="entry name" value="HP_HAP_like"/>
    <property type="match status" value="1"/>
</dbReference>
<evidence type="ECO:0000256" key="8">
    <source>
        <dbReference type="SAM" id="SignalP"/>
    </source>
</evidence>
<reference evidence="10" key="1">
    <citation type="journal article" date="2016" name="Genome Announc.">
        <title>Genome sequences of three species of Hanseniaspora isolated from spontaneous wine fermentations.</title>
        <authorList>
            <person name="Sternes P.R."/>
            <person name="Lee D."/>
            <person name="Kutyna D.R."/>
            <person name="Borneman A.R."/>
        </authorList>
    </citation>
    <scope>NUCLEOTIDE SEQUENCE [LARGE SCALE GENOMIC DNA]</scope>
    <source>
        <strain evidence="10">AWRI3580</strain>
    </source>
</reference>
<keyword evidence="8" id="KW-0732">Signal</keyword>